<evidence type="ECO:0000313" key="2">
    <source>
        <dbReference type="EMBL" id="TGD73450.1"/>
    </source>
</evidence>
<dbReference type="RefSeq" id="WP_135443621.1">
    <property type="nucleotide sequence ID" value="NZ_SRLE01000007.1"/>
</dbReference>
<dbReference type="AlphaFoldDB" id="A0A4Z0M1U1"/>
<dbReference type="Proteomes" id="UP000298050">
    <property type="component" value="Unassembled WGS sequence"/>
</dbReference>
<gene>
    <name evidence="2" type="ORF">E4634_10470</name>
</gene>
<organism evidence="2 3">
    <name type="scientific">Mangrovimicrobium sediminis</name>
    <dbReference type="NCBI Taxonomy" id="2562682"/>
    <lineage>
        <taxon>Bacteria</taxon>
        <taxon>Pseudomonadati</taxon>
        <taxon>Pseudomonadota</taxon>
        <taxon>Gammaproteobacteria</taxon>
        <taxon>Cellvibrionales</taxon>
        <taxon>Halieaceae</taxon>
        <taxon>Mangrovimicrobium</taxon>
    </lineage>
</organism>
<keyword evidence="1" id="KW-0732">Signal</keyword>
<protein>
    <submittedName>
        <fullName evidence="2">Uncharacterized protein</fullName>
    </submittedName>
</protein>
<keyword evidence="3" id="KW-1185">Reference proteome</keyword>
<name>A0A4Z0M1U1_9GAMM</name>
<evidence type="ECO:0000256" key="1">
    <source>
        <dbReference type="SAM" id="SignalP"/>
    </source>
</evidence>
<feature type="signal peptide" evidence="1">
    <location>
        <begin position="1"/>
        <end position="28"/>
    </location>
</feature>
<dbReference type="OrthoDB" id="5714489at2"/>
<proteinExistence type="predicted"/>
<reference evidence="2 3" key="1">
    <citation type="submission" date="2019-04" db="EMBL/GenBank/DDBJ databases">
        <title>Taxonomy of novel Haliea sp. from mangrove soil of West Coast of India.</title>
        <authorList>
            <person name="Verma A."/>
            <person name="Kumar P."/>
            <person name="Krishnamurthi S."/>
        </authorList>
    </citation>
    <scope>NUCLEOTIDE SEQUENCE [LARGE SCALE GENOMIC DNA]</scope>
    <source>
        <strain evidence="2 3">SAOS-164</strain>
    </source>
</reference>
<comment type="caution">
    <text evidence="2">The sequence shown here is derived from an EMBL/GenBank/DDBJ whole genome shotgun (WGS) entry which is preliminary data.</text>
</comment>
<sequence length="612" mass="66419">MKFHKTPLARAIPGIGSICLLSSGLASAAVYETEHTFSVLDLQGTGQGRNFGPRNTYNDAGILNWPRAICGIDVRGSEACPLDGPQPFVDKGGITLYPVNTKFAFDVVDFLGAQVVGINDGEYGEGWVGDITENGEVVGVKVSNAETDTYKVKPPLGTWCQGLGGTSIKCSTEHYTVMEHVLSCHETVPYFYADPVTGQQALLSFPDPADGTFDCTNAALDDNLLIIGGANDGLRLTSVTPLPEAGGQIYANDNTTVLSDIATGTDYSVTLKDDGKPLYRWGSLIKRPRDIRFYVPMPLPAQWKEPGVDYPVTRAELQITHWITNNPNDQVRPEDLENEAATGRQVSYQEEGDGSWTSLYDCYEGDGDYLPTEEGETDPVPIGAGTVLRQTDTYALDPMATPGTSRNDPPYAFSSDLVGAFTNAYYTSINRDPFEWSYVNVDDAAAGTYDFVGTQWPLSEAEMDAQNLELVSGPRWRLKANKFGQDIPGLEIPLIECSAPPFGHDNIKYEVGSIVTTVINLLDWDEATNGPSPLSSTRGWVDVTANDFVEVAGYQDKVEDGLDPVPFTTNSTPMTSDFDLVVYIKGDRKSTALYSARLVVETDEADALSVGD</sequence>
<feature type="chain" id="PRO_5021502174" evidence="1">
    <location>
        <begin position="29"/>
        <end position="612"/>
    </location>
</feature>
<accession>A0A4Z0M1U1</accession>
<dbReference type="EMBL" id="SRLE01000007">
    <property type="protein sequence ID" value="TGD73450.1"/>
    <property type="molecule type" value="Genomic_DNA"/>
</dbReference>
<evidence type="ECO:0000313" key="3">
    <source>
        <dbReference type="Proteomes" id="UP000298050"/>
    </source>
</evidence>